<feature type="domain" description="GGDEF" evidence="2">
    <location>
        <begin position="393"/>
        <end position="472"/>
    </location>
</feature>
<dbReference type="PANTHER" id="PTHR45138:SF9">
    <property type="entry name" value="DIGUANYLATE CYCLASE DGCM-RELATED"/>
    <property type="match status" value="1"/>
</dbReference>
<name>A0A318TX92_9BACL</name>
<dbReference type="InterPro" id="IPR000160">
    <property type="entry name" value="GGDEF_dom"/>
</dbReference>
<evidence type="ECO:0000313" key="4">
    <source>
        <dbReference type="Proteomes" id="UP000247416"/>
    </source>
</evidence>
<keyword evidence="1" id="KW-0812">Transmembrane</keyword>
<dbReference type="InterPro" id="IPR029151">
    <property type="entry name" value="Sensor-like_sf"/>
</dbReference>
<dbReference type="SMART" id="SM00267">
    <property type="entry name" value="GGDEF"/>
    <property type="match status" value="1"/>
</dbReference>
<dbReference type="Pfam" id="PF00990">
    <property type="entry name" value="GGDEF"/>
    <property type="match status" value="1"/>
</dbReference>
<evidence type="ECO:0000256" key="1">
    <source>
        <dbReference type="SAM" id="Phobius"/>
    </source>
</evidence>
<dbReference type="NCBIfam" id="TIGR00254">
    <property type="entry name" value="GGDEF"/>
    <property type="match status" value="1"/>
</dbReference>
<feature type="transmembrane region" description="Helical" evidence="1">
    <location>
        <begin position="287"/>
        <end position="306"/>
    </location>
</feature>
<proteinExistence type="predicted"/>
<organism evidence="3 4">
    <name type="scientific">Ureibacillus chungkukjangi</name>
    <dbReference type="NCBI Taxonomy" id="1202712"/>
    <lineage>
        <taxon>Bacteria</taxon>
        <taxon>Bacillati</taxon>
        <taxon>Bacillota</taxon>
        <taxon>Bacilli</taxon>
        <taxon>Bacillales</taxon>
        <taxon>Caryophanaceae</taxon>
        <taxon>Ureibacillus</taxon>
    </lineage>
</organism>
<comment type="caution">
    <text evidence="3">The sequence shown here is derived from an EMBL/GenBank/DDBJ whole genome shotgun (WGS) entry which is preliminary data.</text>
</comment>
<dbReference type="InterPro" id="IPR043128">
    <property type="entry name" value="Rev_trsase/Diguanyl_cyclase"/>
</dbReference>
<keyword evidence="1" id="KW-0472">Membrane</keyword>
<dbReference type="PROSITE" id="PS50887">
    <property type="entry name" value="GGDEF"/>
    <property type="match status" value="1"/>
</dbReference>
<dbReference type="RefSeq" id="WP_107936560.1">
    <property type="nucleotide sequence ID" value="NZ_CP085009.1"/>
</dbReference>
<sequence>MKIIQSKQKIKLTTLLMTLISLSVLFTTFILLFASYQSEKKSLSDSYLSLNFSKAEKLSSSVNSLFKLMRMSLQETSEFLDPSMTDDEIQKNLELVRNTSQYFNSLLWIDETGLVRNVTPMIKGVKGDYSSEVTKDVVNARKPMLTSPFKAPTGRMIVLMSEPFYDNEGNYRGIIGGSVYLQEQNVLNEILGNDTIIDNSGSFYYVVGPEGKLLFHPDIKRIGESVIENPIILKLLQGQSGMQFVKNSEGIPMFAAYSYIPEIDWGVIQQTPASYVDALLKKHIQNLLIIILFPFSLLLIISLGFARKLAKPFIELADVVNQFGNDKQIRPPTFESHWNREADLLTKSLIIAIHAVENNNSLLLEQSMADTLTGLPNRKKLNKVITNLANNGQLFSLVLIDLDHFKEINDTYGHQLGDEVLKFFVKIIQSIYIMKDRFFRYGGEEFLLILPDTSTSEAYYLVEELRTKLLIQ</sequence>
<gene>
    <name evidence="3" type="ORF">BJ095_12537</name>
</gene>
<evidence type="ECO:0000259" key="2">
    <source>
        <dbReference type="PROSITE" id="PS50887"/>
    </source>
</evidence>
<dbReference type="EMBL" id="QJTJ01000025">
    <property type="protein sequence ID" value="PYF04249.1"/>
    <property type="molecule type" value="Genomic_DNA"/>
</dbReference>
<dbReference type="Gene3D" id="3.30.450.20">
    <property type="entry name" value="PAS domain"/>
    <property type="match status" value="1"/>
</dbReference>
<dbReference type="CDD" id="cd12912">
    <property type="entry name" value="PDC2_MCP_like"/>
    <property type="match status" value="1"/>
</dbReference>
<dbReference type="InterPro" id="IPR050469">
    <property type="entry name" value="Diguanylate_Cyclase"/>
</dbReference>
<dbReference type="SUPFAM" id="SSF55073">
    <property type="entry name" value="Nucleotide cyclase"/>
    <property type="match status" value="1"/>
</dbReference>
<dbReference type="CDD" id="cd18773">
    <property type="entry name" value="PDC1_HK_sensor"/>
    <property type="match status" value="1"/>
</dbReference>
<dbReference type="CDD" id="cd01949">
    <property type="entry name" value="GGDEF"/>
    <property type="match status" value="1"/>
</dbReference>
<dbReference type="Proteomes" id="UP000247416">
    <property type="component" value="Unassembled WGS sequence"/>
</dbReference>
<keyword evidence="1" id="KW-1133">Transmembrane helix</keyword>
<dbReference type="PANTHER" id="PTHR45138">
    <property type="entry name" value="REGULATORY COMPONENTS OF SENSORY TRANSDUCTION SYSTEM"/>
    <property type="match status" value="1"/>
</dbReference>
<protein>
    <submittedName>
        <fullName evidence="3">Diguanylate cyclase (GGDEF)-like protein</fullName>
    </submittedName>
</protein>
<dbReference type="SUPFAM" id="SSF103190">
    <property type="entry name" value="Sensory domain-like"/>
    <property type="match status" value="1"/>
</dbReference>
<dbReference type="InterPro" id="IPR029787">
    <property type="entry name" value="Nucleotide_cyclase"/>
</dbReference>
<accession>A0A318TX92</accession>
<dbReference type="AlphaFoldDB" id="A0A318TX92"/>
<reference evidence="3 4" key="1">
    <citation type="submission" date="2018-06" db="EMBL/GenBank/DDBJ databases">
        <title>Genomic Encyclopedia of Archaeal and Bacterial Type Strains, Phase II (KMG-II): from individual species to whole genera.</title>
        <authorList>
            <person name="Goeker M."/>
        </authorList>
    </citation>
    <scope>NUCLEOTIDE SEQUENCE [LARGE SCALE GENOMIC DNA]</scope>
    <source>
        <strain evidence="3 4">KACC 16626</strain>
    </source>
</reference>
<keyword evidence="4" id="KW-1185">Reference proteome</keyword>
<evidence type="ECO:0000313" key="3">
    <source>
        <dbReference type="EMBL" id="PYF04249.1"/>
    </source>
</evidence>
<dbReference type="GO" id="GO:0052621">
    <property type="term" value="F:diguanylate cyclase activity"/>
    <property type="evidence" value="ECO:0007669"/>
    <property type="project" value="TreeGrafter"/>
</dbReference>
<dbReference type="Gene3D" id="3.30.70.270">
    <property type="match status" value="1"/>
</dbReference>
<feature type="transmembrane region" description="Helical" evidence="1">
    <location>
        <begin position="12"/>
        <end position="36"/>
    </location>
</feature>
<dbReference type="OrthoDB" id="9759607at2"/>